<proteinExistence type="predicted"/>
<evidence type="ECO:0000313" key="1">
    <source>
        <dbReference type="EMBL" id="KAK3772575.1"/>
    </source>
</evidence>
<keyword evidence="2" id="KW-1185">Reference proteome</keyword>
<accession>A0AAE1DJY1</accession>
<organism evidence="1 2">
    <name type="scientific">Elysia crispata</name>
    <name type="common">lettuce slug</name>
    <dbReference type="NCBI Taxonomy" id="231223"/>
    <lineage>
        <taxon>Eukaryota</taxon>
        <taxon>Metazoa</taxon>
        <taxon>Spiralia</taxon>
        <taxon>Lophotrochozoa</taxon>
        <taxon>Mollusca</taxon>
        <taxon>Gastropoda</taxon>
        <taxon>Heterobranchia</taxon>
        <taxon>Euthyneura</taxon>
        <taxon>Panpulmonata</taxon>
        <taxon>Sacoglossa</taxon>
        <taxon>Placobranchoidea</taxon>
        <taxon>Plakobranchidae</taxon>
        <taxon>Elysia</taxon>
    </lineage>
</organism>
<name>A0AAE1DJY1_9GAST</name>
<comment type="caution">
    <text evidence="1">The sequence shown here is derived from an EMBL/GenBank/DDBJ whole genome shotgun (WGS) entry which is preliminary data.</text>
</comment>
<sequence length="166" mass="18490">MHLGSRLSGMRCAESGYSVLTVVCECRLWVFSPLSGMRCADSGSHSGMRNADSEEIQFSQWCAKCRIWVFSSHSGVRVQNLGIQFTQWHALCRFRVHTLCSSMRSIESLNSQHPCSHCTAWSACTAAIGVVTLHCLFACDHGDLRLQHARQSDMCGFRVVSRLSTT</sequence>
<gene>
    <name evidence="1" type="ORF">RRG08_017112</name>
</gene>
<protein>
    <submittedName>
        <fullName evidence="1">Uncharacterized protein</fullName>
    </submittedName>
</protein>
<dbReference type="EMBL" id="JAWDGP010003618">
    <property type="protein sequence ID" value="KAK3772575.1"/>
    <property type="molecule type" value="Genomic_DNA"/>
</dbReference>
<reference evidence="1" key="1">
    <citation type="journal article" date="2023" name="G3 (Bethesda)">
        <title>A reference genome for the long-term kleptoplast-retaining sea slug Elysia crispata morphotype clarki.</title>
        <authorList>
            <person name="Eastman K.E."/>
            <person name="Pendleton A.L."/>
            <person name="Shaikh M.A."/>
            <person name="Suttiyut T."/>
            <person name="Ogas R."/>
            <person name="Tomko P."/>
            <person name="Gavelis G."/>
            <person name="Widhalm J.R."/>
            <person name="Wisecaver J.H."/>
        </authorList>
    </citation>
    <scope>NUCLEOTIDE SEQUENCE</scope>
    <source>
        <strain evidence="1">ECLA1</strain>
    </source>
</reference>
<evidence type="ECO:0000313" key="2">
    <source>
        <dbReference type="Proteomes" id="UP001283361"/>
    </source>
</evidence>
<dbReference type="AlphaFoldDB" id="A0AAE1DJY1"/>
<dbReference type="Proteomes" id="UP001283361">
    <property type="component" value="Unassembled WGS sequence"/>
</dbReference>